<dbReference type="STRING" id="1005928.SAMN04487859_10997"/>
<name>A0A1I5C2W1_9RHOB</name>
<dbReference type="Gene3D" id="3.10.129.10">
    <property type="entry name" value="Hotdog Thioesterase"/>
    <property type="match status" value="1"/>
</dbReference>
<evidence type="ECO:0000259" key="2">
    <source>
        <dbReference type="Pfam" id="PF03061"/>
    </source>
</evidence>
<dbReference type="Proteomes" id="UP000198599">
    <property type="component" value="Unassembled WGS sequence"/>
</dbReference>
<evidence type="ECO:0000256" key="1">
    <source>
        <dbReference type="ARBA" id="ARBA00022801"/>
    </source>
</evidence>
<reference evidence="4" key="1">
    <citation type="submission" date="2016-10" db="EMBL/GenBank/DDBJ databases">
        <authorList>
            <person name="Varghese N."/>
            <person name="Submissions S."/>
        </authorList>
    </citation>
    <scope>NUCLEOTIDE SEQUENCE [LARGE SCALE GENOMIC DNA]</scope>
    <source>
        <strain evidence="4">DSM 28463</strain>
    </source>
</reference>
<sequence length="140" mass="14448">MSPDTEARIRNSFAAQSMMQTLGATLGALAAGHVEIEAPILATSRQQHGFGHAGLTFAIGDSAAGYAALSVMPEGFEVLTTEMKINLLAPAKGDALIARGAVVKAGRRLVIVRADVFALEGGQETHIAMMTGTMMPVPGA</sequence>
<proteinExistence type="predicted"/>
<keyword evidence="1" id="KW-0378">Hydrolase</keyword>
<dbReference type="SUPFAM" id="SSF54637">
    <property type="entry name" value="Thioesterase/thiol ester dehydrase-isomerase"/>
    <property type="match status" value="1"/>
</dbReference>
<dbReference type="InterPro" id="IPR006683">
    <property type="entry name" value="Thioestr_dom"/>
</dbReference>
<evidence type="ECO:0000313" key="4">
    <source>
        <dbReference type="Proteomes" id="UP000198599"/>
    </source>
</evidence>
<protein>
    <submittedName>
        <fullName evidence="3">Uncharacterized domain 1-containing protein</fullName>
    </submittedName>
</protein>
<dbReference type="NCBIfam" id="TIGR00369">
    <property type="entry name" value="unchar_dom_1"/>
    <property type="match status" value="1"/>
</dbReference>
<dbReference type="OrthoDB" id="9806185at2"/>
<dbReference type="AlphaFoldDB" id="A0A1I5C2W1"/>
<dbReference type="InterPro" id="IPR003736">
    <property type="entry name" value="PAAI_dom"/>
</dbReference>
<accession>A0A1I5C2W1</accession>
<keyword evidence="4" id="KW-1185">Reference proteome</keyword>
<evidence type="ECO:0000313" key="3">
    <source>
        <dbReference type="EMBL" id="SFN81410.1"/>
    </source>
</evidence>
<dbReference type="EMBL" id="FOVP01000009">
    <property type="protein sequence ID" value="SFN81410.1"/>
    <property type="molecule type" value="Genomic_DNA"/>
</dbReference>
<dbReference type="InterPro" id="IPR029069">
    <property type="entry name" value="HotDog_dom_sf"/>
</dbReference>
<dbReference type="RefSeq" id="WP_092837627.1">
    <property type="nucleotide sequence ID" value="NZ_FOVP01000009.1"/>
</dbReference>
<dbReference type="GO" id="GO:0016289">
    <property type="term" value="F:acyl-CoA hydrolase activity"/>
    <property type="evidence" value="ECO:0007669"/>
    <property type="project" value="UniProtKB-ARBA"/>
</dbReference>
<dbReference type="Pfam" id="PF03061">
    <property type="entry name" value="4HBT"/>
    <property type="match status" value="1"/>
</dbReference>
<feature type="domain" description="Thioesterase" evidence="2">
    <location>
        <begin position="48"/>
        <end position="123"/>
    </location>
</feature>
<organism evidence="3 4">
    <name type="scientific">Roseovarius lutimaris</name>
    <dbReference type="NCBI Taxonomy" id="1005928"/>
    <lineage>
        <taxon>Bacteria</taxon>
        <taxon>Pseudomonadati</taxon>
        <taxon>Pseudomonadota</taxon>
        <taxon>Alphaproteobacteria</taxon>
        <taxon>Rhodobacterales</taxon>
        <taxon>Roseobacteraceae</taxon>
        <taxon>Roseovarius</taxon>
    </lineage>
</organism>
<gene>
    <name evidence="3" type="ORF">SAMN04487859_10997</name>
</gene>
<dbReference type="CDD" id="cd03443">
    <property type="entry name" value="PaaI_thioesterase"/>
    <property type="match status" value="1"/>
</dbReference>